<evidence type="ECO:0000313" key="1">
    <source>
        <dbReference type="EMBL" id="MDS0259345.1"/>
    </source>
</evidence>
<dbReference type="Proteomes" id="UP001259659">
    <property type="component" value="Unassembled WGS sequence"/>
</dbReference>
<reference evidence="1 2" key="1">
    <citation type="submission" date="2022-06" db="EMBL/GenBank/DDBJ databases">
        <title>Haloarcula sp. a new haloarchaeum isolate from saline soil.</title>
        <authorList>
            <person name="Strakova D."/>
            <person name="Galisteo C."/>
            <person name="Sanchez-Porro C."/>
            <person name="Ventosa A."/>
        </authorList>
    </citation>
    <scope>NUCLEOTIDE SEQUENCE [LARGE SCALE GENOMIC DNA]</scope>
    <source>
        <strain evidence="1 2">S1CR25-12</strain>
    </source>
</reference>
<evidence type="ECO:0000313" key="2">
    <source>
        <dbReference type="Proteomes" id="UP001259659"/>
    </source>
</evidence>
<comment type="caution">
    <text evidence="1">The sequence shown here is derived from an EMBL/GenBank/DDBJ whole genome shotgun (WGS) entry which is preliminary data.</text>
</comment>
<dbReference type="EMBL" id="JAMQON010000002">
    <property type="protein sequence ID" value="MDS0259345.1"/>
    <property type="molecule type" value="Genomic_DNA"/>
</dbReference>
<sequence>MYQFIPAIRHGVNEQKALNKLSQELSQKSGQQASNKVKPLLEIVHNDDLNNIAHYTSEFDEVFVDFPRYLVDRENKHKDDVSDIISDYNNDPVKFFSKNSKLDYTPVISGSLDPISYSGFVQYIQSLQSDFNRICVRLFIPINTFTSSEENELKSIISELRDQDAVLADVVDVDQLSTAVRPNIDFIKSEIGNQDFYVFDVFEPRGEVNYNYGLVMGKHANVDGVGDFSIEPRFPNDIPDAAFQNIPKRVRQYDSSSHSVSTTEDSDHYVKAVDMMLKNNNLDINHCPACEKLYNEYQTVKSNSSRKDLDAGFVKQMRMNHYTYSVLAEEFPDMTTAADAASFDRNGYTDIS</sequence>
<gene>
    <name evidence="1" type="ORF">NDI56_08070</name>
</gene>
<accession>A0ABU2FBX4</accession>
<proteinExistence type="predicted"/>
<dbReference type="RefSeq" id="WP_310918955.1">
    <property type="nucleotide sequence ID" value="NZ_JAMQON010000002.1"/>
</dbReference>
<protein>
    <submittedName>
        <fullName evidence="1">Uncharacterized protein</fullName>
    </submittedName>
</protein>
<keyword evidence="2" id="KW-1185">Reference proteome</keyword>
<name>A0ABU2FBX4_9EURY</name>
<organism evidence="1 2">
    <name type="scientific">Haloarcula saliterrae</name>
    <dbReference type="NCBI Taxonomy" id="2950534"/>
    <lineage>
        <taxon>Archaea</taxon>
        <taxon>Methanobacteriati</taxon>
        <taxon>Methanobacteriota</taxon>
        <taxon>Stenosarchaea group</taxon>
        <taxon>Halobacteria</taxon>
        <taxon>Halobacteriales</taxon>
        <taxon>Haloarculaceae</taxon>
        <taxon>Haloarcula</taxon>
    </lineage>
</organism>